<keyword evidence="5" id="KW-0677">Repeat</keyword>
<keyword evidence="7 8" id="KW-0472">Membrane</keyword>
<dbReference type="OrthoDB" id="10266426at2759"/>
<dbReference type="Proteomes" id="UP000799049">
    <property type="component" value="Unassembled WGS sequence"/>
</dbReference>
<dbReference type="InterPro" id="IPR023395">
    <property type="entry name" value="MCP_dom_sf"/>
</dbReference>
<accession>A0A8K0AK63</accession>
<dbReference type="AlphaFoldDB" id="A0A8K0AK63"/>
<dbReference type="InterPro" id="IPR044712">
    <property type="entry name" value="SLC25A32-like"/>
</dbReference>
<name>A0A8K0AK63_ANDGO</name>
<dbReference type="InterPro" id="IPR002067">
    <property type="entry name" value="MCP"/>
</dbReference>
<dbReference type="PROSITE" id="PS50920">
    <property type="entry name" value="SOLCAR"/>
    <property type="match status" value="2"/>
</dbReference>
<evidence type="ECO:0000256" key="8">
    <source>
        <dbReference type="PROSITE-ProRule" id="PRU00282"/>
    </source>
</evidence>
<dbReference type="EMBL" id="VRVR01000001">
    <property type="protein sequence ID" value="KAF0853136.1"/>
    <property type="molecule type" value="Genomic_DNA"/>
</dbReference>
<organism evidence="10 11">
    <name type="scientific">Andalucia godoyi</name>
    <name type="common">Flagellate</name>
    <dbReference type="NCBI Taxonomy" id="505711"/>
    <lineage>
        <taxon>Eukaryota</taxon>
        <taxon>Discoba</taxon>
        <taxon>Jakobida</taxon>
        <taxon>Andalucina</taxon>
        <taxon>Andaluciidae</taxon>
        <taxon>Andalucia</taxon>
    </lineage>
</organism>
<evidence type="ECO:0000256" key="9">
    <source>
        <dbReference type="RuleBase" id="RU000488"/>
    </source>
</evidence>
<evidence type="ECO:0000256" key="4">
    <source>
        <dbReference type="ARBA" id="ARBA00022692"/>
    </source>
</evidence>
<comment type="subcellular location">
    <subcellularLocation>
        <location evidence="1">Membrane</location>
        <topology evidence="1">Multi-pass membrane protein</topology>
    </subcellularLocation>
</comment>
<comment type="similarity">
    <text evidence="2 9">Belongs to the mitochondrial carrier (TC 2.A.29) family.</text>
</comment>
<sequence>MADSVEVELQKVPTASQHGVAGAIAGVISSVLTFPTDTVRARLQVFGSGSMKYKGGTISIIRGIMNEEGSRALFRGLTPTLCALAPSMCIFFSTYEYFKGVTNSHALSACSSWMIMSTATNPLWVAKLRLQTKPAEYARLRMVGTLKHVYRSEGAAGLFSGLRASWFGASTVTIQMSLYEKLKASTTLPIPVSSALSMAVASIMTYPYEVVRSRLQVGVDPSIMGACRSIMNSEAGWRGFYAGLRTSMLRLTLASGITFTLYESILKTLSQADTDSQRL</sequence>
<evidence type="ECO:0000256" key="6">
    <source>
        <dbReference type="ARBA" id="ARBA00022989"/>
    </source>
</evidence>
<keyword evidence="6" id="KW-1133">Transmembrane helix</keyword>
<evidence type="ECO:0000256" key="2">
    <source>
        <dbReference type="ARBA" id="ARBA00006375"/>
    </source>
</evidence>
<dbReference type="PANTHER" id="PTHR45683">
    <property type="entry name" value="MITOCHONDRIAL NICOTINAMIDE ADENINE DINUCLEOTIDE TRANSPORTER 1-RELATED-RELATED"/>
    <property type="match status" value="1"/>
</dbReference>
<evidence type="ECO:0000256" key="3">
    <source>
        <dbReference type="ARBA" id="ARBA00022448"/>
    </source>
</evidence>
<evidence type="ECO:0000256" key="5">
    <source>
        <dbReference type="ARBA" id="ARBA00022737"/>
    </source>
</evidence>
<dbReference type="GO" id="GO:0015215">
    <property type="term" value="F:nucleotide transmembrane transporter activity"/>
    <property type="evidence" value="ECO:0007669"/>
    <property type="project" value="UniProtKB-ARBA"/>
</dbReference>
<feature type="repeat" description="Solcar" evidence="8">
    <location>
        <begin position="185"/>
        <end position="268"/>
    </location>
</feature>
<keyword evidence="3 9" id="KW-0813">Transport</keyword>
<dbReference type="InterPro" id="IPR018108">
    <property type="entry name" value="MCP_transmembrane"/>
</dbReference>
<dbReference type="GO" id="GO:0016020">
    <property type="term" value="C:membrane"/>
    <property type="evidence" value="ECO:0007669"/>
    <property type="project" value="UniProtKB-SubCell"/>
</dbReference>
<proteinExistence type="inferred from homology"/>
<evidence type="ECO:0000256" key="7">
    <source>
        <dbReference type="ARBA" id="ARBA00023136"/>
    </source>
</evidence>
<protein>
    <submittedName>
        <fullName evidence="10">Mitochondrial solute carrier family 25 member 33/36</fullName>
    </submittedName>
</protein>
<evidence type="ECO:0000313" key="10">
    <source>
        <dbReference type="EMBL" id="KAF0853136.1"/>
    </source>
</evidence>
<dbReference type="Pfam" id="PF00153">
    <property type="entry name" value="Mito_carr"/>
    <property type="match status" value="3"/>
</dbReference>
<feature type="repeat" description="Solcar" evidence="8">
    <location>
        <begin position="13"/>
        <end position="101"/>
    </location>
</feature>
<dbReference type="SUPFAM" id="SSF103506">
    <property type="entry name" value="Mitochondrial carrier"/>
    <property type="match status" value="1"/>
</dbReference>
<dbReference type="Gene3D" id="1.50.40.10">
    <property type="entry name" value="Mitochondrial carrier domain"/>
    <property type="match status" value="2"/>
</dbReference>
<evidence type="ECO:0000256" key="1">
    <source>
        <dbReference type="ARBA" id="ARBA00004141"/>
    </source>
</evidence>
<dbReference type="PRINTS" id="PR00926">
    <property type="entry name" value="MITOCARRIER"/>
</dbReference>
<reference evidence="10" key="1">
    <citation type="submission" date="2019-09" db="EMBL/GenBank/DDBJ databases">
        <title>The Mitochondrial Proteome of the Jakobid, Andalucia godoyi, a Protist With the Most Gene-Rich and Bacteria-Like Mitochondrial Genome.</title>
        <authorList>
            <person name="Gray M.W."/>
            <person name="Burger G."/>
            <person name="Derelle R."/>
            <person name="Klimes V."/>
            <person name="Leger M."/>
            <person name="Sarrasin M."/>
            <person name="Vlcek C."/>
            <person name="Roger A.J."/>
            <person name="Elias M."/>
            <person name="Lang B.F."/>
        </authorList>
    </citation>
    <scope>NUCLEOTIDE SEQUENCE</scope>
    <source>
        <strain evidence="10">And28</strain>
    </source>
</reference>
<comment type="caution">
    <text evidence="10">The sequence shown here is derived from an EMBL/GenBank/DDBJ whole genome shotgun (WGS) entry which is preliminary data.</text>
</comment>
<gene>
    <name evidence="10" type="ORF">ANDGO_02416</name>
</gene>
<evidence type="ECO:0000313" key="11">
    <source>
        <dbReference type="Proteomes" id="UP000799049"/>
    </source>
</evidence>
<keyword evidence="11" id="KW-1185">Reference proteome</keyword>
<keyword evidence="4 8" id="KW-0812">Transmembrane</keyword>